<organism evidence="2 3">
    <name type="scientific">Rhizobium freirei PRF 81</name>
    <dbReference type="NCBI Taxonomy" id="363754"/>
    <lineage>
        <taxon>Bacteria</taxon>
        <taxon>Pseudomonadati</taxon>
        <taxon>Pseudomonadota</taxon>
        <taxon>Alphaproteobacteria</taxon>
        <taxon>Hyphomicrobiales</taxon>
        <taxon>Rhizobiaceae</taxon>
        <taxon>Rhizobium/Agrobacterium group</taxon>
        <taxon>Rhizobium</taxon>
    </lineage>
</organism>
<dbReference type="GO" id="GO:0009231">
    <property type="term" value="P:riboflavin biosynthetic process"/>
    <property type="evidence" value="ECO:0007669"/>
    <property type="project" value="InterPro"/>
</dbReference>
<dbReference type="InterPro" id="IPR050765">
    <property type="entry name" value="Riboflavin_Biosynth_HTPR"/>
</dbReference>
<sequence>MARILGYIATSLDGMIVSEHDDLEWLYKYGDMDLGEHDYGIFLKGIRTVVMGRGTYDFIAKEPSPWAYAEQRVIVVTSRPIDDPKGPLMVRDDVDALIAELRAFNDGDVWMLGGGQLQMAFMERGALDEIEIYLMPELLGGGRPLFPLTGFRGSPKLVSVKAIDKGCVRLHYRLEPKNAAEGSFVGSAEQSYS</sequence>
<comment type="caution">
    <text evidence="2">The sequence shown here is derived from an EMBL/GenBank/DDBJ whole genome shotgun (WGS) entry which is preliminary data.</text>
</comment>
<evidence type="ECO:0000313" key="2">
    <source>
        <dbReference type="EMBL" id="ENN88538.1"/>
    </source>
</evidence>
<protein>
    <submittedName>
        <fullName evidence="2">Bifunctional deaminase-reductase domain protein</fullName>
    </submittedName>
</protein>
<dbReference type="SUPFAM" id="SSF53597">
    <property type="entry name" value="Dihydrofolate reductase-like"/>
    <property type="match status" value="1"/>
</dbReference>
<name>N6UEF2_9HYPH</name>
<gene>
    <name evidence="2" type="ORF">RHSP_65326</name>
</gene>
<dbReference type="PATRIC" id="fig|363754.4.peg.1412"/>
<dbReference type="EMBL" id="AQHN01000016">
    <property type="protein sequence ID" value="ENN88538.1"/>
    <property type="molecule type" value="Genomic_DNA"/>
</dbReference>
<dbReference type="InterPro" id="IPR024072">
    <property type="entry name" value="DHFR-like_dom_sf"/>
</dbReference>
<feature type="domain" description="Bacterial bifunctional deaminase-reductase C-terminal" evidence="1">
    <location>
        <begin position="8"/>
        <end position="167"/>
    </location>
</feature>
<dbReference type="RefSeq" id="WP_004111120.1">
    <property type="nucleotide sequence ID" value="NZ_AQHN01000016.1"/>
</dbReference>
<evidence type="ECO:0000313" key="3">
    <source>
        <dbReference type="Proteomes" id="UP000012429"/>
    </source>
</evidence>
<dbReference type="Pfam" id="PF01872">
    <property type="entry name" value="RibD_C"/>
    <property type="match status" value="1"/>
</dbReference>
<dbReference type="AlphaFoldDB" id="N6UEF2"/>
<accession>N6UEF2</accession>
<reference evidence="2 3" key="1">
    <citation type="journal article" date="2012" name="BMC Genomics">
        <title>Genomic basis of broad host range and environmental adaptability of Rhizobium tropici CIAT 899 and Rhizobium sp. PRF 81 which are used in inoculants for common bean (Phaseolus vulgaris L.).</title>
        <authorList>
            <person name="Ormeno-Orrillo E."/>
            <person name="Menna P."/>
            <person name="Almeida L.G."/>
            <person name="Ollero F.J."/>
            <person name="Nicolas M.F."/>
            <person name="Pains Rodrigues E."/>
            <person name="Shigueyoshi Nakatani A."/>
            <person name="Silva Batista J.S."/>
            <person name="Oliveira Chueire L.M."/>
            <person name="Souza R.C."/>
            <person name="Ribeiro Vasconcelos A.T."/>
            <person name="Megias M."/>
            <person name="Hungria M."/>
            <person name="Martinez-Romero E."/>
        </authorList>
    </citation>
    <scope>NUCLEOTIDE SEQUENCE [LARGE SCALE GENOMIC DNA]</scope>
    <source>
        <strain evidence="2 3">PRF 81</strain>
    </source>
</reference>
<dbReference type="GO" id="GO:0008703">
    <property type="term" value="F:5-amino-6-(5-phosphoribosylamino)uracil reductase activity"/>
    <property type="evidence" value="ECO:0007669"/>
    <property type="project" value="InterPro"/>
</dbReference>
<proteinExistence type="predicted"/>
<dbReference type="OrthoDB" id="9782335at2"/>
<dbReference type="PANTHER" id="PTHR38011">
    <property type="entry name" value="DIHYDROFOLATE REDUCTASE FAMILY PROTEIN (AFU_ORTHOLOGUE AFUA_8G06820)"/>
    <property type="match status" value="1"/>
</dbReference>
<dbReference type="PANTHER" id="PTHR38011:SF11">
    <property type="entry name" value="2,5-DIAMINO-6-RIBOSYLAMINO-4(3H)-PYRIMIDINONE 5'-PHOSPHATE REDUCTASE"/>
    <property type="match status" value="1"/>
</dbReference>
<evidence type="ECO:0000259" key="1">
    <source>
        <dbReference type="Pfam" id="PF01872"/>
    </source>
</evidence>
<dbReference type="STRING" id="363754.RHSP_65326"/>
<dbReference type="Proteomes" id="UP000012429">
    <property type="component" value="Unassembled WGS sequence"/>
</dbReference>
<dbReference type="Gene3D" id="3.40.430.10">
    <property type="entry name" value="Dihydrofolate Reductase, subunit A"/>
    <property type="match status" value="1"/>
</dbReference>
<keyword evidence="3" id="KW-1185">Reference proteome</keyword>
<dbReference type="InterPro" id="IPR002734">
    <property type="entry name" value="RibDG_C"/>
</dbReference>